<dbReference type="GO" id="GO:0047617">
    <property type="term" value="F:fatty acyl-CoA hydrolase activity"/>
    <property type="evidence" value="ECO:0007669"/>
    <property type="project" value="InterPro"/>
</dbReference>
<dbReference type="InterPro" id="IPR006683">
    <property type="entry name" value="Thioestr_dom"/>
</dbReference>
<dbReference type="SUPFAM" id="SSF54637">
    <property type="entry name" value="Thioesterase/thiol ester dehydrase-isomerase"/>
    <property type="match status" value="1"/>
</dbReference>
<evidence type="ECO:0000313" key="5">
    <source>
        <dbReference type="Proteomes" id="UP000029665"/>
    </source>
</evidence>
<dbReference type="Gene3D" id="3.10.129.10">
    <property type="entry name" value="Hotdog Thioesterase"/>
    <property type="match status" value="1"/>
</dbReference>
<dbReference type="PANTHER" id="PTHR21660:SF1">
    <property type="entry name" value="ACYL-COENZYME A THIOESTERASE 13"/>
    <property type="match status" value="1"/>
</dbReference>
<evidence type="ECO:0000313" key="4">
    <source>
        <dbReference type="EMBL" id="CDO74306.1"/>
    </source>
</evidence>
<dbReference type="Pfam" id="PF03061">
    <property type="entry name" value="4HBT"/>
    <property type="match status" value="1"/>
</dbReference>
<keyword evidence="5" id="KW-1185">Reference proteome</keyword>
<organism evidence="4 5">
    <name type="scientific">Pycnoporus cinnabarinus</name>
    <name type="common">Cinnabar-red polypore</name>
    <name type="synonym">Trametes cinnabarina</name>
    <dbReference type="NCBI Taxonomy" id="5643"/>
    <lineage>
        <taxon>Eukaryota</taxon>
        <taxon>Fungi</taxon>
        <taxon>Dikarya</taxon>
        <taxon>Basidiomycota</taxon>
        <taxon>Agaricomycotina</taxon>
        <taxon>Agaricomycetes</taxon>
        <taxon>Polyporales</taxon>
        <taxon>Polyporaceae</taxon>
        <taxon>Trametes</taxon>
    </lineage>
</organism>
<dbReference type="AlphaFoldDB" id="A0A060SJI1"/>
<gene>
    <name evidence="4" type="ORF">BN946_scf184576.g1</name>
</gene>
<comment type="similarity">
    <text evidence="1">Belongs to the thioesterase PaaI family.</text>
</comment>
<proteinExistence type="inferred from homology"/>
<keyword evidence="2" id="KW-0378">Hydrolase</keyword>
<dbReference type="STRING" id="5643.A0A060SJI1"/>
<dbReference type="OrthoDB" id="2831072at2759"/>
<accession>A0A060SJI1</accession>
<dbReference type="InterPro" id="IPR039298">
    <property type="entry name" value="ACOT13"/>
</dbReference>
<comment type="caution">
    <text evidence="4">The sequence shown here is derived from an EMBL/GenBank/DDBJ whole genome shotgun (WGS) entry which is preliminary data.</text>
</comment>
<dbReference type="CDD" id="cd03443">
    <property type="entry name" value="PaaI_thioesterase"/>
    <property type="match status" value="1"/>
</dbReference>
<evidence type="ECO:0000259" key="3">
    <source>
        <dbReference type="Pfam" id="PF03061"/>
    </source>
</evidence>
<dbReference type="OMA" id="PRTHRSC"/>
<protein>
    <recommendedName>
        <fullName evidence="3">Thioesterase domain-containing protein</fullName>
    </recommendedName>
</protein>
<dbReference type="EMBL" id="CCBP010000152">
    <property type="protein sequence ID" value="CDO74306.1"/>
    <property type="molecule type" value="Genomic_DNA"/>
</dbReference>
<reference evidence="4" key="1">
    <citation type="submission" date="2014-01" db="EMBL/GenBank/DDBJ databases">
        <title>The genome of the white-rot fungus Pycnoporus cinnabarinus: a basidiomycete model with a versatile arsenal for lignocellulosic biomass breakdown.</title>
        <authorList>
            <person name="Levasseur A."/>
            <person name="Lomascolo A."/>
            <person name="Ruiz-Duenas F.J."/>
            <person name="Uzan E."/>
            <person name="Piumi F."/>
            <person name="Kues U."/>
            <person name="Ram A.F.J."/>
            <person name="Murat C."/>
            <person name="Haon M."/>
            <person name="Benoit I."/>
            <person name="Arfi Y."/>
            <person name="Chevret D."/>
            <person name="Drula E."/>
            <person name="Kwon M.J."/>
            <person name="Gouret P."/>
            <person name="Lesage-Meessen L."/>
            <person name="Lombard V."/>
            <person name="Mariette J."/>
            <person name="Noirot C."/>
            <person name="Park J."/>
            <person name="Patyshakuliyeva A."/>
            <person name="Wieneger R.A.B."/>
            <person name="Wosten H.A.B."/>
            <person name="Martin F."/>
            <person name="Coutinho P.M."/>
            <person name="de Vries R."/>
            <person name="Martinez A.T."/>
            <person name="Klopp C."/>
            <person name="Pontarotti P."/>
            <person name="Henrissat B."/>
            <person name="Record E."/>
        </authorList>
    </citation>
    <scope>NUCLEOTIDE SEQUENCE [LARGE SCALE GENOMIC DNA]</scope>
    <source>
        <strain evidence="4">BRFM137</strain>
    </source>
</reference>
<dbReference type="HOGENOM" id="CLU_085799_2_0_1"/>
<dbReference type="PANTHER" id="PTHR21660">
    <property type="entry name" value="THIOESTERASE SUPERFAMILY MEMBER-RELATED"/>
    <property type="match status" value="1"/>
</dbReference>
<sequence>MARPRWTSTPTPIPAQLVIKGDIPDKAQQDIVSFSDFVMTRGAFARSTGSSLVMKEIEVYRRNKDGKSQARVVYETTVHEEMLNFAGTMHGGCAAYLIDMCSSIALALLGMVTEKPWEFVSQTIITTLHAPVLPGVKIEIINNTVSFGSRTVTAVTEIWDVTNNRLCVTGTHNKMAPSAPKTKL</sequence>
<evidence type="ECO:0000256" key="2">
    <source>
        <dbReference type="ARBA" id="ARBA00022801"/>
    </source>
</evidence>
<name>A0A060SJI1_PYCCI</name>
<dbReference type="InterPro" id="IPR029069">
    <property type="entry name" value="HotDog_dom_sf"/>
</dbReference>
<feature type="domain" description="Thioesterase" evidence="3">
    <location>
        <begin position="87"/>
        <end position="165"/>
    </location>
</feature>
<dbReference type="Proteomes" id="UP000029665">
    <property type="component" value="Unassembled WGS sequence"/>
</dbReference>
<evidence type="ECO:0000256" key="1">
    <source>
        <dbReference type="ARBA" id="ARBA00008324"/>
    </source>
</evidence>